<reference evidence="5" key="1">
    <citation type="submission" date="2018-05" db="EMBL/GenBank/DDBJ databases">
        <authorList>
            <person name="Strepis N."/>
        </authorList>
    </citation>
    <scope>NUCLEOTIDE SEQUENCE [LARGE SCALE GENOMIC DNA]</scope>
</reference>
<accession>A0A383TDB9</accession>
<evidence type="ECO:0000313" key="5">
    <source>
        <dbReference type="Proteomes" id="UP000262072"/>
    </source>
</evidence>
<evidence type="ECO:0000313" key="4">
    <source>
        <dbReference type="EMBL" id="SYZ77867.1"/>
    </source>
</evidence>
<dbReference type="CDD" id="cd03357">
    <property type="entry name" value="LbH_MAT_GAT"/>
    <property type="match status" value="1"/>
</dbReference>
<dbReference type="Proteomes" id="UP000262072">
    <property type="component" value="Unassembled WGS sequence"/>
</dbReference>
<evidence type="ECO:0008006" key="6">
    <source>
        <dbReference type="Google" id="ProtNLM"/>
    </source>
</evidence>
<dbReference type="Gene3D" id="2.160.10.10">
    <property type="entry name" value="Hexapeptide repeat proteins"/>
    <property type="match status" value="1"/>
</dbReference>
<dbReference type="InterPro" id="IPR001451">
    <property type="entry name" value="Hexapep"/>
</dbReference>
<dbReference type="PANTHER" id="PTHR23416">
    <property type="entry name" value="SIALIC ACID SYNTHASE-RELATED"/>
    <property type="match status" value="1"/>
</dbReference>
<name>A0A383TDB9_9LACT</name>
<dbReference type="InterPro" id="IPR018357">
    <property type="entry name" value="Hexapep_transf_CS"/>
</dbReference>
<dbReference type="PROSITE" id="PS00101">
    <property type="entry name" value="HEXAPEP_TRANSFERASES"/>
    <property type="match status" value="1"/>
</dbReference>
<dbReference type="InterPro" id="IPR051159">
    <property type="entry name" value="Hexapeptide_acetyltransf"/>
</dbReference>
<protein>
    <recommendedName>
        <fullName evidence="6">Maltose/galactoside acetyltransferase</fullName>
    </recommendedName>
</protein>
<dbReference type="GO" id="GO:0008374">
    <property type="term" value="F:O-acyltransferase activity"/>
    <property type="evidence" value="ECO:0007669"/>
    <property type="project" value="TreeGrafter"/>
</dbReference>
<dbReference type="EMBL" id="UNRR01000008">
    <property type="protein sequence ID" value="SYZ77867.1"/>
    <property type="molecule type" value="Genomic_DNA"/>
</dbReference>
<dbReference type="AlphaFoldDB" id="A0A383TDB9"/>
<comment type="similarity">
    <text evidence="1">Belongs to the transferase hexapeptide repeat family.</text>
</comment>
<keyword evidence="3" id="KW-0677">Repeat</keyword>
<sequence length="193" mass="20843">MVTDQKQPRILQQALNGERIVANDPQLALISEIVSLNDKLLAEFNSANDRTTAKSLLNQITGKIVPVSSTIKAPFQTDFGRHIFVGENVFINRDCMFVDLGGIYIEDDVLIGPRVTLVSVNHVEDPKQRRDLLPKAVLIKSNAWIGAGATILPGVTVGKNAIVGAGSVVTKNVPDNAVVAGVPAKYIRDIHID</sequence>
<evidence type="ECO:0000256" key="1">
    <source>
        <dbReference type="ARBA" id="ARBA00007274"/>
    </source>
</evidence>
<keyword evidence="2" id="KW-0808">Transferase</keyword>
<dbReference type="Pfam" id="PF00132">
    <property type="entry name" value="Hexapep"/>
    <property type="match status" value="1"/>
</dbReference>
<dbReference type="PANTHER" id="PTHR23416:SF23">
    <property type="entry name" value="ACETYLTRANSFERASE C18B11.09C-RELATED"/>
    <property type="match status" value="1"/>
</dbReference>
<gene>
    <name evidence="4" type="ORF">TART1_0637</name>
</gene>
<evidence type="ECO:0000256" key="2">
    <source>
        <dbReference type="ARBA" id="ARBA00022679"/>
    </source>
</evidence>
<proteinExistence type="inferred from homology"/>
<evidence type="ECO:0000256" key="3">
    <source>
        <dbReference type="ARBA" id="ARBA00022737"/>
    </source>
</evidence>
<dbReference type="InterPro" id="IPR011004">
    <property type="entry name" value="Trimer_LpxA-like_sf"/>
</dbReference>
<organism evidence="4 5">
    <name type="scientific">Trichococcus shcherbakoviae</name>
    <dbReference type="NCBI Taxonomy" id="2094020"/>
    <lineage>
        <taxon>Bacteria</taxon>
        <taxon>Bacillati</taxon>
        <taxon>Bacillota</taxon>
        <taxon>Bacilli</taxon>
        <taxon>Lactobacillales</taxon>
        <taxon>Carnobacteriaceae</taxon>
        <taxon>Trichococcus</taxon>
    </lineage>
</organism>
<dbReference type="RefSeq" id="WP_233436753.1">
    <property type="nucleotide sequence ID" value="NZ_UNRR01000008.1"/>
</dbReference>
<dbReference type="SUPFAM" id="SSF51161">
    <property type="entry name" value="Trimeric LpxA-like enzymes"/>
    <property type="match status" value="1"/>
</dbReference>